<evidence type="ECO:0000313" key="1">
    <source>
        <dbReference type="EMBL" id="QCD83367.1"/>
    </source>
</evidence>
<sequence>MFRSLRNELAGEAKKFREPQVPNLKGALVDVHAPNGRKRNVMVTAQKKVGKEMKKLRPKLFGYSFSVGNKRAEVGLLESRKVGGMLQKELKDDVYDKRLLDEDETEVLKATEDPYDPETTIVGLLVGNDGGLGMETDAANEEEEVANV</sequence>
<accession>A0A4D6L4B5</accession>
<name>A0A4D6L4B5_VIGUN</name>
<evidence type="ECO:0000313" key="2">
    <source>
        <dbReference type="Proteomes" id="UP000501690"/>
    </source>
</evidence>
<dbReference type="EMBL" id="CP039346">
    <property type="protein sequence ID" value="QCD83367.1"/>
    <property type="molecule type" value="Genomic_DNA"/>
</dbReference>
<organism evidence="1 2">
    <name type="scientific">Vigna unguiculata</name>
    <name type="common">Cowpea</name>
    <dbReference type="NCBI Taxonomy" id="3917"/>
    <lineage>
        <taxon>Eukaryota</taxon>
        <taxon>Viridiplantae</taxon>
        <taxon>Streptophyta</taxon>
        <taxon>Embryophyta</taxon>
        <taxon>Tracheophyta</taxon>
        <taxon>Spermatophyta</taxon>
        <taxon>Magnoliopsida</taxon>
        <taxon>eudicotyledons</taxon>
        <taxon>Gunneridae</taxon>
        <taxon>Pentapetalae</taxon>
        <taxon>rosids</taxon>
        <taxon>fabids</taxon>
        <taxon>Fabales</taxon>
        <taxon>Fabaceae</taxon>
        <taxon>Papilionoideae</taxon>
        <taxon>50 kb inversion clade</taxon>
        <taxon>NPAAA clade</taxon>
        <taxon>indigoferoid/millettioid clade</taxon>
        <taxon>Phaseoleae</taxon>
        <taxon>Vigna</taxon>
    </lineage>
</organism>
<reference evidence="1 2" key="1">
    <citation type="submission" date="2019-04" db="EMBL/GenBank/DDBJ databases">
        <title>An improved genome assembly and genetic linkage map for asparagus bean, Vigna unguiculata ssp. sesquipedialis.</title>
        <authorList>
            <person name="Xia Q."/>
            <person name="Zhang R."/>
            <person name="Dong Y."/>
        </authorList>
    </citation>
    <scope>NUCLEOTIDE SEQUENCE [LARGE SCALE GENOMIC DNA]</scope>
    <source>
        <tissue evidence="1">Leaf</tissue>
    </source>
</reference>
<keyword evidence="2" id="KW-1185">Reference proteome</keyword>
<dbReference type="Proteomes" id="UP000501690">
    <property type="component" value="Linkage Group LG2"/>
</dbReference>
<proteinExistence type="predicted"/>
<dbReference type="AlphaFoldDB" id="A0A4D6L4B5"/>
<gene>
    <name evidence="1" type="ORF">DEO72_LG2g3711</name>
</gene>
<protein>
    <submittedName>
        <fullName evidence="1">Uncharacterized protein</fullName>
    </submittedName>
</protein>